<dbReference type="STRING" id="413434.SAMN04488132_10650"/>
<evidence type="ECO:0000313" key="1">
    <source>
        <dbReference type="EMBL" id="SJZ91761.1"/>
    </source>
</evidence>
<dbReference type="Proteomes" id="UP000190888">
    <property type="component" value="Unassembled WGS sequence"/>
</dbReference>
<keyword evidence="2" id="KW-1185">Reference proteome</keyword>
<dbReference type="OrthoDB" id="653743at2"/>
<dbReference type="EMBL" id="FUWH01000006">
    <property type="protein sequence ID" value="SJZ91761.1"/>
    <property type="molecule type" value="Genomic_DNA"/>
</dbReference>
<name>A0A1T4PK71_9BACT</name>
<reference evidence="1 2" key="1">
    <citation type="submission" date="2017-02" db="EMBL/GenBank/DDBJ databases">
        <authorList>
            <person name="Peterson S.W."/>
        </authorList>
    </citation>
    <scope>NUCLEOTIDE SEQUENCE [LARGE SCALE GENOMIC DNA]</scope>
    <source>
        <strain evidence="1 2">DSM 22335</strain>
    </source>
</reference>
<accession>A0A1T4PK71</accession>
<gene>
    <name evidence="1" type="ORF">SAMN04488132_10650</name>
</gene>
<dbReference type="RefSeq" id="WP_078831631.1">
    <property type="nucleotide sequence ID" value="NZ_FUWH01000006.1"/>
</dbReference>
<organism evidence="1 2">
    <name type="scientific">Sediminibacterium ginsengisoli</name>
    <dbReference type="NCBI Taxonomy" id="413434"/>
    <lineage>
        <taxon>Bacteria</taxon>
        <taxon>Pseudomonadati</taxon>
        <taxon>Bacteroidota</taxon>
        <taxon>Chitinophagia</taxon>
        <taxon>Chitinophagales</taxon>
        <taxon>Chitinophagaceae</taxon>
        <taxon>Sediminibacterium</taxon>
    </lineage>
</organism>
<protein>
    <recommendedName>
        <fullName evidence="3">Lipoprotein</fullName>
    </recommendedName>
</protein>
<evidence type="ECO:0000313" key="2">
    <source>
        <dbReference type="Proteomes" id="UP000190888"/>
    </source>
</evidence>
<dbReference type="PROSITE" id="PS51257">
    <property type="entry name" value="PROKAR_LIPOPROTEIN"/>
    <property type="match status" value="1"/>
</dbReference>
<sequence>MKNWFFCSVLLLLMSCGEKKTDFSGNTPLKAADFAAAFPKLKGSLLIADTNMLKLADTLQIGYKAFNQFIPDSAIEAIVGKEKKLVIRPVGLIEKEKENYLLTTFTSRKKTRVAVFVTDKKMKFLAGKELLSNMNDDGYSHSVSVNREPTFIISRERIGKDNTLQFSRAGWVYNNAGVFMVVINDSNEDTKNMVVINPIDTLPRKNKFSGDYVQDKRNYISLRDGANTNSYLFFVHFEKNNGSCTGELKGILRLKTNTTGQFSENGDPCVIDFSFEGNELTLKEQGSCGNHRGIRCFFDDTFRKKREPKTSRKK</sequence>
<dbReference type="AlphaFoldDB" id="A0A1T4PK71"/>
<evidence type="ECO:0008006" key="3">
    <source>
        <dbReference type="Google" id="ProtNLM"/>
    </source>
</evidence>
<proteinExistence type="predicted"/>